<dbReference type="GO" id="GO:0004803">
    <property type="term" value="F:transposase activity"/>
    <property type="evidence" value="ECO:0007669"/>
    <property type="project" value="InterPro"/>
</dbReference>
<feature type="compositionally biased region" description="Basic residues" evidence="5">
    <location>
        <begin position="419"/>
        <end position="441"/>
    </location>
</feature>
<keyword evidence="9" id="KW-1185">Reference proteome</keyword>
<dbReference type="Pfam" id="PF01609">
    <property type="entry name" value="DDE_Tnp_1"/>
    <property type="match status" value="1"/>
</dbReference>
<name>A0A5K8A426_9BACT</name>
<protein>
    <recommendedName>
        <fullName evidence="6">Transposase IS4-like domain-containing protein</fullName>
    </recommendedName>
</protein>
<evidence type="ECO:0000313" key="8">
    <source>
        <dbReference type="EMBL" id="BBO92832.1"/>
    </source>
</evidence>
<keyword evidence="4" id="KW-0233">DNA recombination</keyword>
<dbReference type="PANTHER" id="PTHR33258">
    <property type="entry name" value="TRANSPOSASE INSL FOR INSERTION SEQUENCE ELEMENT IS186A-RELATED"/>
    <property type="match status" value="1"/>
</dbReference>
<reference evidence="7 9" key="1">
    <citation type="submission" date="2019-11" db="EMBL/GenBank/DDBJ databases">
        <title>Comparative genomics of hydrocarbon-degrading Desulfosarcina strains.</title>
        <authorList>
            <person name="Watanabe M."/>
            <person name="Kojima H."/>
            <person name="Fukui M."/>
        </authorList>
    </citation>
    <scope>NUCLEOTIDE SEQUENCE [LARGE SCALE GENOMIC DNA]</scope>
    <source>
        <strain evidence="9">oXyS1</strain>
        <strain evidence="7">OXyS1</strain>
    </source>
</reference>
<evidence type="ECO:0000256" key="2">
    <source>
        <dbReference type="ARBA" id="ARBA00022578"/>
    </source>
</evidence>
<dbReference type="NCBIfam" id="NF033592">
    <property type="entry name" value="transpos_IS4_1"/>
    <property type="match status" value="1"/>
</dbReference>
<organism evidence="7 9">
    <name type="scientific">Desulfosarcina ovata subsp. ovata</name>
    <dbReference type="NCBI Taxonomy" id="2752305"/>
    <lineage>
        <taxon>Bacteria</taxon>
        <taxon>Pseudomonadati</taxon>
        <taxon>Thermodesulfobacteriota</taxon>
        <taxon>Desulfobacteria</taxon>
        <taxon>Desulfobacterales</taxon>
        <taxon>Desulfosarcinaceae</taxon>
        <taxon>Desulfosarcina</taxon>
    </lineage>
</organism>
<dbReference type="GO" id="GO:0003677">
    <property type="term" value="F:DNA binding"/>
    <property type="evidence" value="ECO:0007669"/>
    <property type="project" value="UniProtKB-KW"/>
</dbReference>
<feature type="domain" description="Transposase IS4-like" evidence="6">
    <location>
        <begin position="159"/>
        <end position="322"/>
    </location>
</feature>
<sequence>MLSPVFTPFIKSSPISVMARGMVERVLNPEQLDEWFDTTAKEQYTKDLLFSTLFNLMSQVVQGSQRSIHAAFQTSKEDITVSITSIYNKLNGMEPSTSAALVRYAAEQVEPIIQKLLGKQNSPLPGKRIKLLDGNCIEKSHHRIKELRSIAAGPLPGKSLVVYDPMLHLPIDVFPCEDGHAQERSMLKTVLETIVADDVWIADRNFCVVEFTCGIDKRDAWFIIREHGNYPFELIGKGKYIGKIETGAVYEQPIRVRDEAGEEHPFRRIRVKLKGETRDGDTEILIITNLSKSAANAKTVARLYRDRWTIETAFQRLAEYLNSEINTLGYPRAALFGFCVALVAYIGMSVVKAALGSVHGIDFIDQNVSGYYVANEIEGVYQGMMIVIDVEHWVVFRDMPTGDLVRLLKKLSGNVKLSKYQKHPRGPKKPRPKRIAMKNKPHVSTARILAERKK</sequence>
<dbReference type="GO" id="GO:0006313">
    <property type="term" value="P:DNA transposition"/>
    <property type="evidence" value="ECO:0007669"/>
    <property type="project" value="InterPro"/>
</dbReference>
<evidence type="ECO:0000256" key="4">
    <source>
        <dbReference type="ARBA" id="ARBA00023172"/>
    </source>
</evidence>
<evidence type="ECO:0000256" key="1">
    <source>
        <dbReference type="ARBA" id="ARBA00010075"/>
    </source>
</evidence>
<dbReference type="Proteomes" id="UP000422108">
    <property type="component" value="Chromosome"/>
</dbReference>
<evidence type="ECO:0000256" key="5">
    <source>
        <dbReference type="SAM" id="MobiDB-lite"/>
    </source>
</evidence>
<dbReference type="InterPro" id="IPR047952">
    <property type="entry name" value="Transpos_IS4"/>
</dbReference>
<dbReference type="PANTHER" id="PTHR33258:SF1">
    <property type="entry name" value="TRANSPOSASE INSL FOR INSERTION SEQUENCE ELEMENT IS186A-RELATED"/>
    <property type="match status" value="1"/>
</dbReference>
<dbReference type="InterPro" id="IPR012337">
    <property type="entry name" value="RNaseH-like_sf"/>
</dbReference>
<evidence type="ECO:0000313" key="7">
    <source>
        <dbReference type="EMBL" id="BBO87040.1"/>
    </source>
</evidence>
<accession>A0A5K8A426</accession>
<dbReference type="AlphaFoldDB" id="A0A5K8A426"/>
<dbReference type="EMBL" id="AP021879">
    <property type="protein sequence ID" value="BBO87040.1"/>
    <property type="molecule type" value="Genomic_DNA"/>
</dbReference>
<feature type="region of interest" description="Disordered" evidence="5">
    <location>
        <begin position="419"/>
        <end position="442"/>
    </location>
</feature>
<dbReference type="RefSeq" id="WP_155308537.1">
    <property type="nucleotide sequence ID" value="NZ_AP021879.1"/>
</dbReference>
<dbReference type="SUPFAM" id="SSF53098">
    <property type="entry name" value="Ribonuclease H-like"/>
    <property type="match status" value="1"/>
</dbReference>
<dbReference type="EMBL" id="AP021879">
    <property type="protein sequence ID" value="BBO92832.1"/>
    <property type="molecule type" value="Genomic_DNA"/>
</dbReference>
<gene>
    <name evidence="7" type="ORF">DSCOOX_02200</name>
    <name evidence="8" type="ORF">DSCOOX_60120</name>
</gene>
<evidence type="ECO:0000313" key="9">
    <source>
        <dbReference type="Proteomes" id="UP000422108"/>
    </source>
</evidence>
<keyword evidence="3" id="KW-0238">DNA-binding</keyword>
<evidence type="ECO:0000256" key="3">
    <source>
        <dbReference type="ARBA" id="ARBA00023125"/>
    </source>
</evidence>
<proteinExistence type="inferred from homology"/>
<evidence type="ECO:0000259" key="6">
    <source>
        <dbReference type="Pfam" id="PF01609"/>
    </source>
</evidence>
<dbReference type="InterPro" id="IPR002559">
    <property type="entry name" value="Transposase_11"/>
</dbReference>
<keyword evidence="2" id="KW-0815">Transposition</keyword>
<comment type="similarity">
    <text evidence="1">Belongs to the transposase 11 family.</text>
</comment>